<gene>
    <name evidence="2" type="ORF">ACFOOQ_04695</name>
</gene>
<dbReference type="Proteomes" id="UP001595711">
    <property type="component" value="Unassembled WGS sequence"/>
</dbReference>
<keyword evidence="3" id="KW-1185">Reference proteome</keyword>
<evidence type="ECO:0000313" key="2">
    <source>
        <dbReference type="EMBL" id="MFC3674831.1"/>
    </source>
</evidence>
<reference evidence="3" key="1">
    <citation type="journal article" date="2019" name="Int. J. Syst. Evol. Microbiol.">
        <title>The Global Catalogue of Microorganisms (GCM) 10K type strain sequencing project: providing services to taxonomists for standard genome sequencing and annotation.</title>
        <authorList>
            <consortium name="The Broad Institute Genomics Platform"/>
            <consortium name="The Broad Institute Genome Sequencing Center for Infectious Disease"/>
            <person name="Wu L."/>
            <person name="Ma J."/>
        </authorList>
    </citation>
    <scope>NUCLEOTIDE SEQUENCE [LARGE SCALE GENOMIC DNA]</scope>
    <source>
        <strain evidence="3">KCTC 42182</strain>
    </source>
</reference>
<evidence type="ECO:0000256" key="1">
    <source>
        <dbReference type="SAM" id="Phobius"/>
    </source>
</evidence>
<evidence type="ECO:0000313" key="3">
    <source>
        <dbReference type="Proteomes" id="UP001595711"/>
    </source>
</evidence>
<name>A0ABV7VBM3_9PROT</name>
<protein>
    <submittedName>
        <fullName evidence="2">Uncharacterized protein</fullName>
    </submittedName>
</protein>
<organism evidence="2 3">
    <name type="scientific">Ferrovibrio xuzhouensis</name>
    <dbReference type="NCBI Taxonomy" id="1576914"/>
    <lineage>
        <taxon>Bacteria</taxon>
        <taxon>Pseudomonadati</taxon>
        <taxon>Pseudomonadota</taxon>
        <taxon>Alphaproteobacteria</taxon>
        <taxon>Rhodospirillales</taxon>
        <taxon>Rhodospirillaceae</taxon>
        <taxon>Ferrovibrio</taxon>
    </lineage>
</organism>
<dbReference type="EMBL" id="JBHRYJ010000001">
    <property type="protein sequence ID" value="MFC3674831.1"/>
    <property type="molecule type" value="Genomic_DNA"/>
</dbReference>
<proteinExistence type="predicted"/>
<accession>A0ABV7VBM3</accession>
<feature type="transmembrane region" description="Helical" evidence="1">
    <location>
        <begin position="7"/>
        <end position="30"/>
    </location>
</feature>
<keyword evidence="1" id="KW-0472">Membrane</keyword>
<sequence length="63" mass="6749">MKSIEDLVSFWLFAALVTVFGLVGLVLAAGAKDDSIAAFGLLLAGFAVLFDYWAISYAHDHAE</sequence>
<feature type="transmembrane region" description="Helical" evidence="1">
    <location>
        <begin position="36"/>
        <end position="55"/>
    </location>
</feature>
<keyword evidence="1" id="KW-0812">Transmembrane</keyword>
<keyword evidence="1" id="KW-1133">Transmembrane helix</keyword>
<dbReference type="RefSeq" id="WP_379722331.1">
    <property type="nucleotide sequence ID" value="NZ_JBHRYJ010000001.1"/>
</dbReference>
<comment type="caution">
    <text evidence="2">The sequence shown here is derived from an EMBL/GenBank/DDBJ whole genome shotgun (WGS) entry which is preliminary data.</text>
</comment>